<dbReference type="EMBL" id="LR031872">
    <property type="protein sequence ID" value="VDC93631.1"/>
    <property type="molecule type" value="Genomic_DNA"/>
</dbReference>
<protein>
    <recommendedName>
        <fullName evidence="1">Reverse transcriptase zinc-binding domain-containing protein</fullName>
    </recommendedName>
</protein>
<dbReference type="AlphaFoldDB" id="A0A3P6BAZ4"/>
<dbReference type="Pfam" id="PF13966">
    <property type="entry name" value="zf-RVT"/>
    <property type="match status" value="1"/>
</dbReference>
<accession>A0A3P6BAZ4</accession>
<name>A0A3P6BAZ4_BRAOL</name>
<organism evidence="2">
    <name type="scientific">Brassica oleracea</name>
    <name type="common">Wild cabbage</name>
    <dbReference type="NCBI Taxonomy" id="3712"/>
    <lineage>
        <taxon>Eukaryota</taxon>
        <taxon>Viridiplantae</taxon>
        <taxon>Streptophyta</taxon>
        <taxon>Embryophyta</taxon>
        <taxon>Tracheophyta</taxon>
        <taxon>Spermatophyta</taxon>
        <taxon>Magnoliopsida</taxon>
        <taxon>eudicotyledons</taxon>
        <taxon>Gunneridae</taxon>
        <taxon>Pentapetalae</taxon>
        <taxon>rosids</taxon>
        <taxon>malvids</taxon>
        <taxon>Brassicales</taxon>
        <taxon>Brassicaceae</taxon>
        <taxon>Brassiceae</taxon>
        <taxon>Brassica</taxon>
    </lineage>
</organism>
<feature type="domain" description="Reverse transcriptase zinc-binding" evidence="1">
    <location>
        <begin position="119"/>
        <end position="185"/>
    </location>
</feature>
<dbReference type="InterPro" id="IPR026960">
    <property type="entry name" value="RVT-Znf"/>
</dbReference>
<evidence type="ECO:0000313" key="2">
    <source>
        <dbReference type="EMBL" id="VDC93631.1"/>
    </source>
</evidence>
<gene>
    <name evidence="2" type="ORF">BOLC3T16973H</name>
</gene>
<reference evidence="2" key="1">
    <citation type="submission" date="2018-11" db="EMBL/GenBank/DDBJ databases">
        <authorList>
            <consortium name="Genoscope - CEA"/>
            <person name="William W."/>
        </authorList>
    </citation>
    <scope>NUCLEOTIDE SEQUENCE</scope>
</reference>
<proteinExistence type="predicted"/>
<evidence type="ECO:0000259" key="1">
    <source>
        <dbReference type="Pfam" id="PF13966"/>
    </source>
</evidence>
<sequence length="284" mass="32954">MVGINLLRRGSRFIIGNGVSVRLYEDHWLPTDPPRCATRMTNTQHLMETVRLDYARQLLNEEDFQLMLMIYLPQTKTDDFLVWPFNPSGNYTVKSGYKREMLELSRTSPDLLRPRGDPLLKKQIWTLPILPKLKHFLWRLITLALGTNTIQGVCLWIASALVVLVPRPETVNHLFFMCPLSVQTWRSNQVTLGYSATFTDDLDNNMRRLFDLQSSSTLTLEQKLTPFWILWKIWKLRNNLIFKNQVINPQRDAGYVTAEVRDWSQKTAQDTTLISVASSNVTLL</sequence>